<evidence type="ECO:0000256" key="4">
    <source>
        <dbReference type="ARBA" id="ARBA00022723"/>
    </source>
</evidence>
<keyword evidence="4" id="KW-0479">Metal-binding</keyword>
<sequence length="171" mass="19573">MDLRRKKMVATLVFPIKEGKVLLAKKTRKIGIGKWNGWGGSQEEGETIREAATRELLQESGLSAQKEDLEYSGKVTFHNQKADGRKFDVEVHMFLLWKWSGEIKPNPEMIEPTFWSINGLPFEEMMASDIDWLPLVLGGEKIEGDVWYIMDQNHLAKPSEIRIVEKLGDVD</sequence>
<keyword evidence="5" id="KW-0378">Hydrolase</keyword>
<evidence type="ECO:0000256" key="3">
    <source>
        <dbReference type="ARBA" id="ARBA00011245"/>
    </source>
</evidence>
<evidence type="ECO:0000256" key="11">
    <source>
        <dbReference type="ARBA" id="ARBA00026103"/>
    </source>
</evidence>
<comment type="catalytic activity">
    <reaction evidence="20">
        <text>N(6)-methyl-dATP + H2O = N(6)-methyl-dAMP + diphosphate + H(+)</text>
        <dbReference type="Rhea" id="RHEA:67604"/>
        <dbReference type="ChEBI" id="CHEBI:15377"/>
        <dbReference type="ChEBI" id="CHEBI:15378"/>
        <dbReference type="ChEBI" id="CHEBI:33019"/>
        <dbReference type="ChEBI" id="CHEBI:169976"/>
        <dbReference type="ChEBI" id="CHEBI:172872"/>
    </reaction>
    <physiologicalReaction direction="left-to-right" evidence="20">
        <dbReference type="Rhea" id="RHEA:67605"/>
    </physiologicalReaction>
</comment>
<dbReference type="InterPro" id="IPR000086">
    <property type="entry name" value="NUDIX_hydrolase_dom"/>
</dbReference>
<dbReference type="PANTHER" id="PTHR43758:SF2">
    <property type="entry name" value="OXIDIZED PURINE NUCLEOSIDE TRIPHOSPHATE HYDROLASE"/>
    <property type="match status" value="1"/>
</dbReference>
<evidence type="ECO:0000256" key="18">
    <source>
        <dbReference type="ARBA" id="ARBA00048002"/>
    </source>
</evidence>
<evidence type="ECO:0000256" key="20">
    <source>
        <dbReference type="ARBA" id="ARBA00049032"/>
    </source>
</evidence>
<evidence type="ECO:0000256" key="6">
    <source>
        <dbReference type="ARBA" id="ARBA00022842"/>
    </source>
</evidence>
<comment type="function">
    <text evidence="21">Oxidized purine nucleoside triphosphate hydrolase which is a prominent sanitizer of the oxidized nucleotide pool. Catalyzes the hydrolysis of 2-oxo-dATP (2-hydroxy-dATP) into 2-oxo-dAMP. Also has a significant hydrolase activity toward 2-oxo-ATP, 8-oxo-dGTP and 8-oxo-dATP. Through the hydrolysis of oxidized purine nucleoside triphosphates, prevents their incorporation into DNA and the subsequent transversions A:T to C:G and G:C to T:A. Also catalyzes the hydrolysis of methylated purine nucleoside triphosphate preventing their integration into DNA. Through this antimutagenic activity protects cells from oxidative stress.</text>
</comment>
<dbReference type="EC" id="3.6.1.56" evidence="11"/>
<dbReference type="GO" id="GO:0046872">
    <property type="term" value="F:metal ion binding"/>
    <property type="evidence" value="ECO:0007669"/>
    <property type="project" value="UniProtKB-KW"/>
</dbReference>
<comment type="cofactor">
    <cofactor evidence="1">
        <name>Mg(2+)</name>
        <dbReference type="ChEBI" id="CHEBI:18420"/>
    </cofactor>
</comment>
<evidence type="ECO:0000256" key="5">
    <source>
        <dbReference type="ARBA" id="ARBA00022801"/>
    </source>
</evidence>
<proteinExistence type="inferred from homology"/>
<evidence type="ECO:0000256" key="21">
    <source>
        <dbReference type="ARBA" id="ARBA00053094"/>
    </source>
</evidence>
<evidence type="ECO:0000256" key="16">
    <source>
        <dbReference type="ARBA" id="ARBA00031927"/>
    </source>
</evidence>
<organism evidence="23 24">
    <name type="scientific">Candidatus Zambryskibacteria bacterium RIFOXYC1_FULL_39_10</name>
    <dbReference type="NCBI Taxonomy" id="1802779"/>
    <lineage>
        <taxon>Bacteria</taxon>
        <taxon>Candidatus Zambryskiibacteriota</taxon>
    </lineage>
</organism>
<evidence type="ECO:0000256" key="7">
    <source>
        <dbReference type="ARBA" id="ARBA00024448"/>
    </source>
</evidence>
<dbReference type="Pfam" id="PF00293">
    <property type="entry name" value="NUDIX"/>
    <property type="match status" value="1"/>
</dbReference>
<reference evidence="23 24" key="1">
    <citation type="journal article" date="2016" name="Nat. Commun.">
        <title>Thousands of microbial genomes shed light on interconnected biogeochemical processes in an aquifer system.</title>
        <authorList>
            <person name="Anantharaman K."/>
            <person name="Brown C.T."/>
            <person name="Hug L.A."/>
            <person name="Sharon I."/>
            <person name="Castelle C.J."/>
            <person name="Probst A.J."/>
            <person name="Thomas B.C."/>
            <person name="Singh A."/>
            <person name="Wilkins M.J."/>
            <person name="Karaoz U."/>
            <person name="Brodie E.L."/>
            <person name="Williams K.H."/>
            <person name="Hubbard S.S."/>
            <person name="Banfield J.F."/>
        </authorList>
    </citation>
    <scope>NUCLEOTIDE SEQUENCE [LARGE SCALE GENOMIC DNA]</scope>
</reference>
<dbReference type="CDD" id="cd03427">
    <property type="entry name" value="NUDIX_MTH1_Nudt1"/>
    <property type="match status" value="1"/>
</dbReference>
<evidence type="ECO:0000256" key="13">
    <source>
        <dbReference type="ARBA" id="ARBA00029673"/>
    </source>
</evidence>
<dbReference type="GO" id="GO:0005737">
    <property type="term" value="C:cytoplasm"/>
    <property type="evidence" value="ECO:0007669"/>
    <property type="project" value="TreeGrafter"/>
</dbReference>
<comment type="similarity">
    <text evidence="2">Belongs to the Nudix hydrolase family.</text>
</comment>
<evidence type="ECO:0000259" key="22">
    <source>
        <dbReference type="PROSITE" id="PS51462"/>
    </source>
</evidence>
<dbReference type="InterPro" id="IPR015797">
    <property type="entry name" value="NUDIX_hydrolase-like_dom_sf"/>
</dbReference>
<evidence type="ECO:0000256" key="15">
    <source>
        <dbReference type="ARBA" id="ARBA00030682"/>
    </source>
</evidence>
<dbReference type="InterPro" id="IPR003563">
    <property type="entry name" value="8ODP"/>
</dbReference>
<keyword evidence="6" id="KW-0460">Magnesium</keyword>
<feature type="domain" description="Nudix hydrolase" evidence="22">
    <location>
        <begin position="6"/>
        <end position="138"/>
    </location>
</feature>
<evidence type="ECO:0000256" key="14">
    <source>
        <dbReference type="ARBA" id="ARBA00030634"/>
    </source>
</evidence>
<evidence type="ECO:0000256" key="9">
    <source>
        <dbReference type="ARBA" id="ARBA00024486"/>
    </source>
</evidence>
<dbReference type="GO" id="GO:0042262">
    <property type="term" value="P:DNA protection"/>
    <property type="evidence" value="ECO:0007669"/>
    <property type="project" value="InterPro"/>
</dbReference>
<dbReference type="GO" id="GO:0008413">
    <property type="term" value="F:8-oxo-7,8-dihydroguanosine triphosphate pyrophosphatase activity"/>
    <property type="evidence" value="ECO:0007669"/>
    <property type="project" value="InterPro"/>
</dbReference>
<evidence type="ECO:0000313" key="24">
    <source>
        <dbReference type="Proteomes" id="UP000177697"/>
    </source>
</evidence>
<protein>
    <recommendedName>
        <fullName evidence="12">Oxidized purine nucleoside triphosphate hydrolase</fullName>
        <ecNumber evidence="11">3.6.1.56</ecNumber>
    </recommendedName>
    <alternativeName>
        <fullName evidence="16">2-hydroxy-dATP diphosphatase</fullName>
    </alternativeName>
    <alternativeName>
        <fullName evidence="15">7,8-dihydro-8-oxoguanine triphosphatase</fullName>
    </alternativeName>
    <alternativeName>
        <fullName evidence="14">8-oxo-dGTPase</fullName>
    </alternativeName>
    <alternativeName>
        <fullName evidence="17">Methylated purine nucleoside triphosphate hydrolase</fullName>
    </alternativeName>
    <alternativeName>
        <fullName evidence="13">Nucleoside diphosphate-linked moiety X motif 1</fullName>
    </alternativeName>
</protein>
<evidence type="ECO:0000256" key="2">
    <source>
        <dbReference type="ARBA" id="ARBA00005582"/>
    </source>
</evidence>
<comment type="catalytic activity">
    <reaction evidence="18">
        <text>N(6)-methyl-ATP + H2O = N(6)-methyl-AMP + diphosphate + H(+)</text>
        <dbReference type="Rhea" id="RHEA:67608"/>
        <dbReference type="ChEBI" id="CHEBI:15377"/>
        <dbReference type="ChEBI" id="CHEBI:15378"/>
        <dbReference type="ChEBI" id="CHEBI:33019"/>
        <dbReference type="ChEBI" id="CHEBI:144842"/>
        <dbReference type="ChEBI" id="CHEBI:172873"/>
    </reaction>
    <physiologicalReaction direction="left-to-right" evidence="18">
        <dbReference type="Rhea" id="RHEA:67609"/>
    </physiologicalReaction>
</comment>
<comment type="catalytic activity">
    <reaction evidence="7">
        <text>8-oxo-dATP + H2O = 8-oxo-dAMP + diphosphate + H(+)</text>
        <dbReference type="Rhea" id="RHEA:65396"/>
        <dbReference type="ChEBI" id="CHEBI:15377"/>
        <dbReference type="ChEBI" id="CHEBI:15378"/>
        <dbReference type="ChEBI" id="CHEBI:33019"/>
        <dbReference type="ChEBI" id="CHEBI:71361"/>
        <dbReference type="ChEBI" id="CHEBI:172871"/>
    </reaction>
    <physiologicalReaction direction="left-to-right" evidence="7">
        <dbReference type="Rhea" id="RHEA:65397"/>
    </physiologicalReaction>
</comment>
<comment type="catalytic activity">
    <reaction evidence="19">
        <text>O(6)-methyl-dGTP + H2O = O(6)-methyl-dGMP + diphosphate + H(+)</text>
        <dbReference type="Rhea" id="RHEA:67600"/>
        <dbReference type="ChEBI" id="CHEBI:15377"/>
        <dbReference type="ChEBI" id="CHEBI:15378"/>
        <dbReference type="ChEBI" id="CHEBI:33019"/>
        <dbReference type="ChEBI" id="CHEBI:169974"/>
        <dbReference type="ChEBI" id="CHEBI:169975"/>
    </reaction>
    <physiologicalReaction direction="left-to-right" evidence="19">
        <dbReference type="Rhea" id="RHEA:67601"/>
    </physiologicalReaction>
</comment>
<dbReference type="AlphaFoldDB" id="A0A1G2V3H7"/>
<evidence type="ECO:0000256" key="12">
    <source>
        <dbReference type="ARBA" id="ARBA00026218"/>
    </source>
</evidence>
<dbReference type="Proteomes" id="UP000177697">
    <property type="component" value="Unassembled WGS sequence"/>
</dbReference>
<dbReference type="GO" id="GO:0008828">
    <property type="term" value="F:dATP diphosphatase activity"/>
    <property type="evidence" value="ECO:0007669"/>
    <property type="project" value="UniProtKB-EC"/>
</dbReference>
<accession>A0A1G2V3H7</accession>
<dbReference type="PRINTS" id="PR01403">
    <property type="entry name" value="8OXTPHPHTASE"/>
</dbReference>
<evidence type="ECO:0000256" key="19">
    <source>
        <dbReference type="ARBA" id="ARBA00048894"/>
    </source>
</evidence>
<dbReference type="SUPFAM" id="SSF55811">
    <property type="entry name" value="Nudix"/>
    <property type="match status" value="1"/>
</dbReference>
<evidence type="ECO:0000256" key="17">
    <source>
        <dbReference type="ARBA" id="ARBA00032071"/>
    </source>
</evidence>
<dbReference type="PANTHER" id="PTHR43758">
    <property type="entry name" value="7,8-DIHYDRO-8-OXOGUANINE TRIPHOSPHATASE"/>
    <property type="match status" value="1"/>
</dbReference>
<comment type="catalytic activity">
    <reaction evidence="9">
        <text>8-oxo-dGTP + H2O = 8-oxo-dGMP + diphosphate + H(+)</text>
        <dbReference type="Rhea" id="RHEA:31575"/>
        <dbReference type="ChEBI" id="CHEBI:15377"/>
        <dbReference type="ChEBI" id="CHEBI:15378"/>
        <dbReference type="ChEBI" id="CHEBI:33019"/>
        <dbReference type="ChEBI" id="CHEBI:63224"/>
        <dbReference type="ChEBI" id="CHEBI:77896"/>
    </reaction>
    <physiologicalReaction direction="left-to-right" evidence="9">
        <dbReference type="Rhea" id="RHEA:31576"/>
    </physiologicalReaction>
</comment>
<name>A0A1G2V3H7_9BACT</name>
<evidence type="ECO:0000256" key="10">
    <source>
        <dbReference type="ARBA" id="ARBA00024596"/>
    </source>
</evidence>
<evidence type="ECO:0000313" key="23">
    <source>
        <dbReference type="EMBL" id="OHB16197.1"/>
    </source>
</evidence>
<dbReference type="EMBL" id="MHWW01000003">
    <property type="protein sequence ID" value="OHB16197.1"/>
    <property type="molecule type" value="Genomic_DNA"/>
</dbReference>
<dbReference type="PROSITE" id="PS51462">
    <property type="entry name" value="NUDIX"/>
    <property type="match status" value="1"/>
</dbReference>
<comment type="subunit">
    <text evidence="3">Monomer.</text>
</comment>
<evidence type="ECO:0000256" key="1">
    <source>
        <dbReference type="ARBA" id="ARBA00001946"/>
    </source>
</evidence>
<evidence type="ECO:0000256" key="8">
    <source>
        <dbReference type="ARBA" id="ARBA00024459"/>
    </source>
</evidence>
<comment type="catalytic activity">
    <reaction evidence="10">
        <text>2-oxo-ATP + H2O = 2-oxo-AMP + diphosphate + H(+)</text>
        <dbReference type="Rhea" id="RHEA:67392"/>
        <dbReference type="ChEBI" id="CHEBI:15377"/>
        <dbReference type="ChEBI" id="CHEBI:15378"/>
        <dbReference type="ChEBI" id="CHEBI:33019"/>
        <dbReference type="ChEBI" id="CHEBI:71395"/>
        <dbReference type="ChEBI" id="CHEBI:172878"/>
    </reaction>
    <physiologicalReaction direction="left-to-right" evidence="10">
        <dbReference type="Rhea" id="RHEA:67393"/>
    </physiologicalReaction>
</comment>
<comment type="caution">
    <text evidence="23">The sequence shown here is derived from an EMBL/GenBank/DDBJ whole genome shotgun (WGS) entry which is preliminary data.</text>
</comment>
<gene>
    <name evidence="23" type="ORF">A2431_02195</name>
</gene>
<dbReference type="Gene3D" id="3.90.79.10">
    <property type="entry name" value="Nucleoside Triphosphate Pyrophosphohydrolase"/>
    <property type="match status" value="1"/>
</dbReference>
<comment type="catalytic activity">
    <reaction evidence="8">
        <text>2-oxo-dATP + H2O = 2-oxo-dAMP + diphosphate + H(+)</text>
        <dbReference type="Rhea" id="RHEA:31583"/>
        <dbReference type="ChEBI" id="CHEBI:15377"/>
        <dbReference type="ChEBI" id="CHEBI:15378"/>
        <dbReference type="ChEBI" id="CHEBI:33019"/>
        <dbReference type="ChEBI" id="CHEBI:63212"/>
        <dbReference type="ChEBI" id="CHEBI:77897"/>
        <dbReference type="EC" id="3.6.1.56"/>
    </reaction>
    <physiologicalReaction direction="left-to-right" evidence="8">
        <dbReference type="Rhea" id="RHEA:31584"/>
    </physiologicalReaction>
</comment>